<gene>
    <name evidence="2" type="ORF">PMAYCL1PPCAC_16993</name>
</gene>
<accession>A0AAN5HZW5</accession>
<evidence type="ECO:0000313" key="3">
    <source>
        <dbReference type="Proteomes" id="UP001328107"/>
    </source>
</evidence>
<protein>
    <submittedName>
        <fullName evidence="2">Uncharacterized protein</fullName>
    </submittedName>
</protein>
<dbReference type="Proteomes" id="UP001328107">
    <property type="component" value="Unassembled WGS sequence"/>
</dbReference>
<evidence type="ECO:0000313" key="2">
    <source>
        <dbReference type="EMBL" id="GMR46798.1"/>
    </source>
</evidence>
<name>A0AAN5HZW5_9BILA</name>
<dbReference type="AlphaFoldDB" id="A0AAN5HZW5"/>
<reference evidence="3" key="1">
    <citation type="submission" date="2022-10" db="EMBL/GenBank/DDBJ databases">
        <title>Genome assembly of Pristionchus species.</title>
        <authorList>
            <person name="Yoshida K."/>
            <person name="Sommer R.J."/>
        </authorList>
    </citation>
    <scope>NUCLEOTIDE SEQUENCE [LARGE SCALE GENOMIC DNA]</scope>
    <source>
        <strain evidence="3">RS5460</strain>
    </source>
</reference>
<dbReference type="EMBL" id="BTRK01000004">
    <property type="protein sequence ID" value="GMR46798.1"/>
    <property type="molecule type" value="Genomic_DNA"/>
</dbReference>
<feature type="signal peptide" evidence="1">
    <location>
        <begin position="1"/>
        <end position="18"/>
    </location>
</feature>
<keyword evidence="3" id="KW-1185">Reference proteome</keyword>
<keyword evidence="1" id="KW-0732">Signal</keyword>
<proteinExistence type="predicted"/>
<comment type="caution">
    <text evidence="2">The sequence shown here is derived from an EMBL/GenBank/DDBJ whole genome shotgun (WGS) entry which is preliminary data.</text>
</comment>
<sequence length="100" mass="11318">SMALLALFLIAMIFVAESIKLTPQMEKCGEQLLSVLAKENNKDMKTAMSKVIKNVQKGDLKASQELVRSISDANRKYANEYYWIDDCKPMKNCLDCPIDL</sequence>
<evidence type="ECO:0000256" key="1">
    <source>
        <dbReference type="SAM" id="SignalP"/>
    </source>
</evidence>
<feature type="chain" id="PRO_5042970359" evidence="1">
    <location>
        <begin position="19"/>
        <end position="100"/>
    </location>
</feature>
<organism evidence="2 3">
    <name type="scientific">Pristionchus mayeri</name>
    <dbReference type="NCBI Taxonomy" id="1317129"/>
    <lineage>
        <taxon>Eukaryota</taxon>
        <taxon>Metazoa</taxon>
        <taxon>Ecdysozoa</taxon>
        <taxon>Nematoda</taxon>
        <taxon>Chromadorea</taxon>
        <taxon>Rhabditida</taxon>
        <taxon>Rhabditina</taxon>
        <taxon>Diplogasteromorpha</taxon>
        <taxon>Diplogasteroidea</taxon>
        <taxon>Neodiplogasteridae</taxon>
        <taxon>Pristionchus</taxon>
    </lineage>
</organism>
<feature type="non-terminal residue" evidence="2">
    <location>
        <position position="1"/>
    </location>
</feature>